<evidence type="ECO:0000259" key="2">
    <source>
        <dbReference type="Pfam" id="PF09423"/>
    </source>
</evidence>
<comment type="caution">
    <text evidence="4">The sequence shown here is derived from an EMBL/GenBank/DDBJ whole genome shotgun (WGS) entry which is preliminary data.</text>
</comment>
<dbReference type="PROSITE" id="PS51318">
    <property type="entry name" value="TAT"/>
    <property type="match status" value="1"/>
</dbReference>
<protein>
    <submittedName>
        <fullName evidence="4">Alkaline phosphatase</fullName>
    </submittedName>
</protein>
<dbReference type="InterPro" id="IPR006311">
    <property type="entry name" value="TAT_signal"/>
</dbReference>
<proteinExistence type="predicted"/>
<sequence length="579" mass="64023">MLRPSRRQFIRDFTLGAAAATGVLSLSSFQSLANQPDPSALAREFSPFRHGVASGDPLSDRVILWTRVTPEQPGPQVVSWEMAADADFRHILRAGVFVTGPERDYTVKVDAAELTPDTVYFYRFRTAAGLSRSGRTRTLPVGPVDQVKLVVFSCSNYPAGYFHAYREAAKLEGVHAAVHLGDYLYEYQRDGYASEDAAALGREVEPAHELLVLEDYRQRHAQYRSDPDLQAVHAALPFINVWDDHELCNDAWHGGADNHDPDTEGNFFARRAAAMRAYHEWLPIRAPDPDDRAKISRSFDFGDLVSLHMLDTRHVARDRQLIFGDYLAGDGSFDEAGFSRDLEDPTRQLIGEAQTEWLGQALARSRAQWQVLGQQVLMGRMDVPAPVALDQLGVSEYLALQDKAAITPTALNSVEREQLARSRLPNNLDAWDGYPAARETVLGMARDLDKNLVVFAGDTHNAWASNLADTNGTPVGVEFATASVSSPGLEYYRPGEQLASGLVRMIDSLKFAETGHRGFMVVTATRFQCLAEWHFISTVKSRAYRTIAGPRLRVLPGAGNRVLRAVEPAEAAIESLAEA</sequence>
<dbReference type="Proteomes" id="UP000634522">
    <property type="component" value="Unassembled WGS sequence"/>
</dbReference>
<name>A0ABX1NIY7_9RHOO</name>
<gene>
    <name evidence="4" type="ORF">GPA27_17810</name>
</gene>
<keyword evidence="5" id="KW-1185">Reference proteome</keyword>
<dbReference type="EMBL" id="WTVS01000040">
    <property type="protein sequence ID" value="NMF99239.1"/>
    <property type="molecule type" value="Genomic_DNA"/>
</dbReference>
<feature type="domain" description="Phospholipase D N-terminal" evidence="3">
    <location>
        <begin position="50"/>
        <end position="138"/>
    </location>
</feature>
<dbReference type="InterPro" id="IPR018946">
    <property type="entry name" value="PhoD-like_MPP"/>
</dbReference>
<dbReference type="Gene3D" id="2.60.40.380">
    <property type="entry name" value="Purple acid phosphatase-like, N-terminal"/>
    <property type="match status" value="1"/>
</dbReference>
<organism evidence="4 5">
    <name type="scientific">Aromatoleum toluolicum</name>
    <dbReference type="NCBI Taxonomy" id="90060"/>
    <lineage>
        <taxon>Bacteria</taxon>
        <taxon>Pseudomonadati</taxon>
        <taxon>Pseudomonadota</taxon>
        <taxon>Betaproteobacteria</taxon>
        <taxon>Rhodocyclales</taxon>
        <taxon>Rhodocyclaceae</taxon>
        <taxon>Aromatoleum</taxon>
    </lineage>
</organism>
<dbReference type="InterPro" id="IPR038607">
    <property type="entry name" value="PhoD-like_sf"/>
</dbReference>
<evidence type="ECO:0000259" key="3">
    <source>
        <dbReference type="Pfam" id="PF16655"/>
    </source>
</evidence>
<feature type="signal peptide" evidence="1">
    <location>
        <begin position="1"/>
        <end position="33"/>
    </location>
</feature>
<dbReference type="RefSeq" id="WP_169141844.1">
    <property type="nucleotide sequence ID" value="NZ_WTVS01000040.1"/>
</dbReference>
<reference evidence="4 5" key="1">
    <citation type="submission" date="2019-12" db="EMBL/GenBank/DDBJ databases">
        <title>Comparative genomics gives insights into the taxonomy of the Azoarcus-Aromatoleum group and reveals separate origins of nif in the plant-associated Azoarcus and non-plant-associated Aromatoleum sub-groups.</title>
        <authorList>
            <person name="Lafos M."/>
            <person name="Maluk M."/>
            <person name="Batista M."/>
            <person name="Junghare M."/>
            <person name="Carmona M."/>
            <person name="Faoro H."/>
            <person name="Cruz L.M."/>
            <person name="Battistoni F."/>
            <person name="De Souza E."/>
            <person name="Pedrosa F."/>
            <person name="Chen W.-M."/>
            <person name="Poole P.S."/>
            <person name="Dixon R.A."/>
            <person name="James E.K."/>
        </authorList>
    </citation>
    <scope>NUCLEOTIDE SEQUENCE [LARGE SCALE GENOMIC DNA]</scope>
    <source>
        <strain evidence="4 5">T</strain>
    </source>
</reference>
<evidence type="ECO:0000256" key="1">
    <source>
        <dbReference type="SAM" id="SignalP"/>
    </source>
</evidence>
<dbReference type="PANTHER" id="PTHR43606:SF2">
    <property type="entry name" value="ALKALINE PHOSPHATASE FAMILY PROTEIN (AFU_ORTHOLOGUE AFUA_5G03860)"/>
    <property type="match status" value="1"/>
</dbReference>
<dbReference type="Pfam" id="PF09423">
    <property type="entry name" value="PhoD"/>
    <property type="match status" value="1"/>
</dbReference>
<dbReference type="SUPFAM" id="SSF56300">
    <property type="entry name" value="Metallo-dependent phosphatases"/>
    <property type="match status" value="1"/>
</dbReference>
<dbReference type="PANTHER" id="PTHR43606">
    <property type="entry name" value="PHOSPHATASE, PUTATIVE (AFU_ORTHOLOGUE AFUA_6G08710)-RELATED"/>
    <property type="match status" value="1"/>
</dbReference>
<dbReference type="InterPro" id="IPR032093">
    <property type="entry name" value="PhoD_N"/>
</dbReference>
<dbReference type="InterPro" id="IPR052900">
    <property type="entry name" value="Phospholipid_Metab_Enz"/>
</dbReference>
<feature type="domain" description="PhoD-like phosphatase metallophosphatase" evidence="2">
    <location>
        <begin position="149"/>
        <end position="533"/>
    </location>
</feature>
<evidence type="ECO:0000313" key="4">
    <source>
        <dbReference type="EMBL" id="NMF99239.1"/>
    </source>
</evidence>
<dbReference type="Gene3D" id="3.60.21.70">
    <property type="entry name" value="PhoD-like phosphatase"/>
    <property type="match status" value="1"/>
</dbReference>
<dbReference type="InterPro" id="IPR029052">
    <property type="entry name" value="Metallo-depent_PP-like"/>
</dbReference>
<keyword evidence="1" id="KW-0732">Signal</keyword>
<accession>A0ABX1NIY7</accession>
<dbReference type="CDD" id="cd07389">
    <property type="entry name" value="MPP_PhoD"/>
    <property type="match status" value="1"/>
</dbReference>
<dbReference type="Pfam" id="PF16655">
    <property type="entry name" value="PhoD_N"/>
    <property type="match status" value="1"/>
</dbReference>
<evidence type="ECO:0000313" key="5">
    <source>
        <dbReference type="Proteomes" id="UP000634522"/>
    </source>
</evidence>
<feature type="chain" id="PRO_5047111551" evidence="1">
    <location>
        <begin position="34"/>
        <end position="579"/>
    </location>
</feature>